<dbReference type="KEGG" id="prr:AT705_15235"/>
<feature type="domain" description="ASP external chaperone" evidence="2">
    <location>
        <begin position="47"/>
        <end position="122"/>
    </location>
</feature>
<dbReference type="InterPro" id="IPR040536">
    <property type="entry name" value="ASPCH"/>
</dbReference>
<feature type="chain" id="PRO_5006839535" description="ASP external chaperone domain-containing protein" evidence="1">
    <location>
        <begin position="21"/>
        <end position="141"/>
    </location>
</feature>
<organism evidence="3 4">
    <name type="scientific">Pseudoalteromonas rubra</name>
    <dbReference type="NCBI Taxonomy" id="43658"/>
    <lineage>
        <taxon>Bacteria</taxon>
        <taxon>Pseudomonadati</taxon>
        <taxon>Pseudomonadota</taxon>
        <taxon>Gammaproteobacteria</taxon>
        <taxon>Alteromonadales</taxon>
        <taxon>Pseudoalteromonadaceae</taxon>
        <taxon>Pseudoalteromonas</taxon>
    </lineage>
</organism>
<keyword evidence="1" id="KW-0732">Signal</keyword>
<gene>
    <name evidence="3" type="ORF">AT705_15235</name>
</gene>
<evidence type="ECO:0000259" key="2">
    <source>
        <dbReference type="Pfam" id="PF18492"/>
    </source>
</evidence>
<dbReference type="RefSeq" id="WP_058797225.1">
    <property type="nucleotide sequence ID" value="NZ_CP013611.1"/>
</dbReference>
<protein>
    <recommendedName>
        <fullName evidence="2">ASP external chaperone domain-containing protein</fullName>
    </recommendedName>
</protein>
<dbReference type="AlphaFoldDB" id="A0A0U3HS86"/>
<dbReference type="Proteomes" id="UP000069015">
    <property type="component" value="Chromosome 1"/>
</dbReference>
<dbReference type="EMBL" id="CP013611">
    <property type="protein sequence ID" value="ALU44185.1"/>
    <property type="molecule type" value="Genomic_DNA"/>
</dbReference>
<evidence type="ECO:0000313" key="4">
    <source>
        <dbReference type="Proteomes" id="UP000069015"/>
    </source>
</evidence>
<reference evidence="3 4" key="1">
    <citation type="submission" date="2015-12" db="EMBL/GenBank/DDBJ databases">
        <title>Complete genome sequence of Pseudoalteromonas rubra SCSIO 6842, harboring a conjugative plasmid.</title>
        <authorList>
            <person name="Li B."/>
            <person name="Wang X."/>
        </authorList>
    </citation>
    <scope>NUCLEOTIDE SEQUENCE [LARGE SCALE GENOMIC DNA]</scope>
    <source>
        <strain evidence="3 4">SCSIO 6842</strain>
    </source>
</reference>
<dbReference type="Pfam" id="PF18492">
    <property type="entry name" value="ORF_2_N"/>
    <property type="match status" value="1"/>
</dbReference>
<sequence>MKKHLITTALLACGISTASASSNEVYEAQPLSTTLSHSVTLNGKSYLSASERLLTGVAITDAKTSTTYILTGEVVAELEPLINAQEFATAHNLELVYVRANRAIFAAQPGTELNAFKAHIEGLAGVTSTQFGIDIEGLESE</sequence>
<evidence type="ECO:0000313" key="3">
    <source>
        <dbReference type="EMBL" id="ALU44185.1"/>
    </source>
</evidence>
<accession>A0A0U3HS86</accession>
<proteinExistence type="predicted"/>
<evidence type="ECO:0000256" key="1">
    <source>
        <dbReference type="SAM" id="SignalP"/>
    </source>
</evidence>
<name>A0A0U3HS86_9GAMM</name>
<feature type="signal peptide" evidence="1">
    <location>
        <begin position="1"/>
        <end position="20"/>
    </location>
</feature>